<proteinExistence type="inferred from homology"/>
<feature type="chain" id="PRO_5030851976" description="Thioredoxin domain-containing protein" evidence="2">
    <location>
        <begin position="34"/>
        <end position="246"/>
    </location>
</feature>
<comment type="similarity">
    <text evidence="1">Belongs to the thioredoxin family.</text>
</comment>
<dbReference type="InterPro" id="IPR013766">
    <property type="entry name" value="Thioredoxin_domain"/>
</dbReference>
<name>A0A7S1BE29_9STRA</name>
<gene>
    <name evidence="4" type="ORF">CHYS00102_LOCUS11324</name>
</gene>
<reference evidence="4" key="1">
    <citation type="submission" date="2021-01" db="EMBL/GenBank/DDBJ databases">
        <authorList>
            <person name="Corre E."/>
            <person name="Pelletier E."/>
            <person name="Niang G."/>
            <person name="Scheremetjew M."/>
            <person name="Finn R."/>
            <person name="Kale V."/>
            <person name="Holt S."/>
            <person name="Cochrane G."/>
            <person name="Meng A."/>
            <person name="Brown T."/>
            <person name="Cohen L."/>
        </authorList>
    </citation>
    <scope>NUCLEOTIDE SEQUENCE</scope>
    <source>
        <strain evidence="4">308</strain>
    </source>
</reference>
<keyword evidence="2" id="KW-0732">Signal</keyword>
<dbReference type="Gene3D" id="3.40.30.10">
    <property type="entry name" value="Glutaredoxin"/>
    <property type="match status" value="1"/>
</dbReference>
<dbReference type="PROSITE" id="PS51352">
    <property type="entry name" value="THIOREDOXIN_2"/>
    <property type="match status" value="1"/>
</dbReference>
<evidence type="ECO:0000256" key="1">
    <source>
        <dbReference type="ARBA" id="ARBA00008987"/>
    </source>
</evidence>
<evidence type="ECO:0000259" key="3">
    <source>
        <dbReference type="PROSITE" id="PS51352"/>
    </source>
</evidence>
<feature type="domain" description="Thioredoxin" evidence="3">
    <location>
        <begin position="112"/>
        <end position="231"/>
    </location>
</feature>
<dbReference type="PANTHER" id="PTHR43601">
    <property type="entry name" value="THIOREDOXIN, MITOCHONDRIAL"/>
    <property type="match status" value="1"/>
</dbReference>
<dbReference type="CDD" id="cd02947">
    <property type="entry name" value="TRX_family"/>
    <property type="match status" value="1"/>
</dbReference>
<accession>A0A7S1BE29</accession>
<evidence type="ECO:0000313" key="4">
    <source>
        <dbReference type="EMBL" id="CAD8884127.1"/>
    </source>
</evidence>
<dbReference type="SUPFAM" id="SSF52833">
    <property type="entry name" value="Thioredoxin-like"/>
    <property type="match status" value="1"/>
</dbReference>
<dbReference type="Pfam" id="PF00085">
    <property type="entry name" value="Thioredoxin"/>
    <property type="match status" value="1"/>
</dbReference>
<evidence type="ECO:0000256" key="2">
    <source>
        <dbReference type="SAM" id="SignalP"/>
    </source>
</evidence>
<protein>
    <recommendedName>
        <fullName evidence="3">Thioredoxin domain-containing protein</fullName>
    </recommendedName>
</protein>
<dbReference type="PANTHER" id="PTHR43601:SF32">
    <property type="entry name" value="THIOREDOXIN-LIKE 2-2, CHLOROPLASTIC"/>
    <property type="match status" value="1"/>
</dbReference>
<dbReference type="GO" id="GO:0045454">
    <property type="term" value="P:cell redox homeostasis"/>
    <property type="evidence" value="ECO:0007669"/>
    <property type="project" value="TreeGrafter"/>
</dbReference>
<organism evidence="4">
    <name type="scientific">Corethron hystrix</name>
    <dbReference type="NCBI Taxonomy" id="216773"/>
    <lineage>
        <taxon>Eukaryota</taxon>
        <taxon>Sar</taxon>
        <taxon>Stramenopiles</taxon>
        <taxon>Ochrophyta</taxon>
        <taxon>Bacillariophyta</taxon>
        <taxon>Coscinodiscophyceae</taxon>
        <taxon>Corethrophycidae</taxon>
        <taxon>Corethrales</taxon>
        <taxon>Corethraceae</taxon>
        <taxon>Corethron</taxon>
    </lineage>
</organism>
<dbReference type="AlphaFoldDB" id="A0A7S1BE29"/>
<sequence length="246" mass="28346">MGISIITSREHFFLILLLFFICLFNVDIYTADAFGTDVSGVFTRKICNKPFINNPNFPFGRFPVRSQARGTNFPIRMYVDSKPPTNNLGITNADKDEHRSGVGVHKKMFIKKKLQQRPPNFIRVESQKDFNTALSRGTKEHKMVIVRFFANWCKTCRAMEPRYRRLVVTFPDILFLDVPVTSKTQFVLAELGVESVPYGHVYIPEDGLVEKMSIKKKNFSSLVAAIKRNYTYSPNSDRNQTKIHPR</sequence>
<dbReference type="InterPro" id="IPR036249">
    <property type="entry name" value="Thioredoxin-like_sf"/>
</dbReference>
<feature type="signal peptide" evidence="2">
    <location>
        <begin position="1"/>
        <end position="33"/>
    </location>
</feature>
<dbReference type="EMBL" id="HBFR01015558">
    <property type="protein sequence ID" value="CAD8884127.1"/>
    <property type="molecule type" value="Transcribed_RNA"/>
</dbReference>